<evidence type="ECO:0000313" key="4">
    <source>
        <dbReference type="Proteomes" id="UP000269721"/>
    </source>
</evidence>
<keyword evidence="1" id="KW-1133">Transmembrane helix</keyword>
<keyword evidence="2" id="KW-0732">Signal</keyword>
<feature type="transmembrane region" description="Helical" evidence="1">
    <location>
        <begin position="81"/>
        <end position="99"/>
    </location>
</feature>
<evidence type="ECO:0000256" key="1">
    <source>
        <dbReference type="SAM" id="Phobius"/>
    </source>
</evidence>
<sequence length="202" mass="22348">MFVNVLLMVMPVVLANEPGHICLAIILIIFVDGTIVSRVKTYPEISSVEEEFMRREDLKRCILQMVWTSPYRFVPGNKARIILSFAILVVPVGGIVSLVDGGDKAETGLVVAAILSSFVIAFGHRLLLGRPSRAKSPSFTLSQLYRPAYKNSQKDLRLHPLDNLRMADLFLARQSGFADLRPSFAVTDMGIHVPPASRRGSQ</sequence>
<keyword evidence="4" id="KW-1185">Reference proteome</keyword>
<feature type="chain" id="PRO_5020750267" evidence="2">
    <location>
        <begin position="16"/>
        <end position="202"/>
    </location>
</feature>
<keyword evidence="1" id="KW-0472">Membrane</keyword>
<gene>
    <name evidence="3" type="ORF">BDK51DRAFT_36457</name>
</gene>
<organism evidence="3 4">
    <name type="scientific">Blyttiomyces helicus</name>
    <dbReference type="NCBI Taxonomy" id="388810"/>
    <lineage>
        <taxon>Eukaryota</taxon>
        <taxon>Fungi</taxon>
        <taxon>Fungi incertae sedis</taxon>
        <taxon>Chytridiomycota</taxon>
        <taxon>Chytridiomycota incertae sedis</taxon>
        <taxon>Chytridiomycetes</taxon>
        <taxon>Chytridiomycetes incertae sedis</taxon>
        <taxon>Blyttiomyces</taxon>
    </lineage>
</organism>
<feature type="transmembrane region" description="Helical" evidence="1">
    <location>
        <begin position="105"/>
        <end position="128"/>
    </location>
</feature>
<proteinExistence type="predicted"/>
<reference evidence="4" key="1">
    <citation type="journal article" date="2018" name="Nat. Microbiol.">
        <title>Leveraging single-cell genomics to expand the fungal tree of life.</title>
        <authorList>
            <person name="Ahrendt S.R."/>
            <person name="Quandt C.A."/>
            <person name="Ciobanu D."/>
            <person name="Clum A."/>
            <person name="Salamov A."/>
            <person name="Andreopoulos B."/>
            <person name="Cheng J.F."/>
            <person name="Woyke T."/>
            <person name="Pelin A."/>
            <person name="Henrissat B."/>
            <person name="Reynolds N.K."/>
            <person name="Benny G.L."/>
            <person name="Smith M.E."/>
            <person name="James T.Y."/>
            <person name="Grigoriev I.V."/>
        </authorList>
    </citation>
    <scope>NUCLEOTIDE SEQUENCE [LARGE SCALE GENOMIC DNA]</scope>
</reference>
<protein>
    <submittedName>
        <fullName evidence="3">Uncharacterized protein</fullName>
    </submittedName>
</protein>
<evidence type="ECO:0000256" key="2">
    <source>
        <dbReference type="SAM" id="SignalP"/>
    </source>
</evidence>
<feature type="transmembrane region" description="Helical" evidence="1">
    <location>
        <begin position="6"/>
        <end position="31"/>
    </location>
</feature>
<dbReference type="EMBL" id="KZ996083">
    <property type="protein sequence ID" value="RKO89451.1"/>
    <property type="molecule type" value="Genomic_DNA"/>
</dbReference>
<accession>A0A4P9WA47</accession>
<feature type="signal peptide" evidence="2">
    <location>
        <begin position="1"/>
        <end position="15"/>
    </location>
</feature>
<dbReference type="Proteomes" id="UP000269721">
    <property type="component" value="Unassembled WGS sequence"/>
</dbReference>
<keyword evidence="1" id="KW-0812">Transmembrane</keyword>
<name>A0A4P9WA47_9FUNG</name>
<dbReference type="AlphaFoldDB" id="A0A4P9WA47"/>
<evidence type="ECO:0000313" key="3">
    <source>
        <dbReference type="EMBL" id="RKO89451.1"/>
    </source>
</evidence>